<proteinExistence type="predicted"/>
<name>D2VI11_NAEGR</name>
<dbReference type="VEuPathDB" id="AmoebaDB:NAEGRDRAFT_80035"/>
<dbReference type="OMA" id="AQRNFRK"/>
<dbReference type="SUPFAM" id="SSF47769">
    <property type="entry name" value="SAM/Pointed domain"/>
    <property type="match status" value="1"/>
</dbReference>
<feature type="compositionally biased region" description="Polar residues" evidence="2">
    <location>
        <begin position="162"/>
        <end position="176"/>
    </location>
</feature>
<evidence type="ECO:0000313" key="5">
    <source>
        <dbReference type="Proteomes" id="UP000006671"/>
    </source>
</evidence>
<keyword evidence="1" id="KW-0175">Coiled coil</keyword>
<feature type="region of interest" description="Disordered" evidence="2">
    <location>
        <begin position="59"/>
        <end position="84"/>
    </location>
</feature>
<dbReference type="Gene3D" id="1.10.150.50">
    <property type="entry name" value="Transcription Factor, Ets-1"/>
    <property type="match status" value="1"/>
</dbReference>
<dbReference type="CDD" id="cd09487">
    <property type="entry name" value="SAM_superfamily"/>
    <property type="match status" value="1"/>
</dbReference>
<dbReference type="OrthoDB" id="10255738at2759"/>
<evidence type="ECO:0000256" key="1">
    <source>
        <dbReference type="SAM" id="Coils"/>
    </source>
</evidence>
<dbReference type="Proteomes" id="UP000006671">
    <property type="component" value="Unassembled WGS sequence"/>
</dbReference>
<feature type="region of interest" description="Disordered" evidence="2">
    <location>
        <begin position="146"/>
        <end position="176"/>
    </location>
</feature>
<organism evidence="5">
    <name type="scientific">Naegleria gruberi</name>
    <name type="common">Amoeba</name>
    <dbReference type="NCBI Taxonomy" id="5762"/>
    <lineage>
        <taxon>Eukaryota</taxon>
        <taxon>Discoba</taxon>
        <taxon>Heterolobosea</taxon>
        <taxon>Tetramitia</taxon>
        <taxon>Eutetramitia</taxon>
        <taxon>Vahlkampfiidae</taxon>
        <taxon>Naegleria</taxon>
    </lineage>
</organism>
<dbReference type="InterPro" id="IPR001660">
    <property type="entry name" value="SAM"/>
</dbReference>
<protein>
    <submittedName>
        <fullName evidence="4">Predicted protein</fullName>
    </submittedName>
</protein>
<dbReference type="InParanoid" id="D2VI11"/>
<dbReference type="AlphaFoldDB" id="D2VI11"/>
<feature type="compositionally biased region" description="Polar residues" evidence="2">
    <location>
        <begin position="59"/>
        <end position="82"/>
    </location>
</feature>
<evidence type="ECO:0000313" key="4">
    <source>
        <dbReference type="EMBL" id="EFC43510.1"/>
    </source>
</evidence>
<dbReference type="GeneID" id="8853390"/>
<feature type="domain" description="SAM" evidence="3">
    <location>
        <begin position="2"/>
        <end position="52"/>
    </location>
</feature>
<evidence type="ECO:0000256" key="2">
    <source>
        <dbReference type="SAM" id="MobiDB-lite"/>
    </source>
</evidence>
<dbReference type="InterPro" id="IPR013761">
    <property type="entry name" value="SAM/pointed_sf"/>
</dbReference>
<feature type="coiled-coil region" evidence="1">
    <location>
        <begin position="195"/>
        <end position="222"/>
    </location>
</feature>
<dbReference type="Pfam" id="PF00536">
    <property type="entry name" value="SAM_1"/>
    <property type="match status" value="1"/>
</dbReference>
<keyword evidence="5" id="KW-1185">Reference proteome</keyword>
<accession>D2VI11</accession>
<dbReference type="EMBL" id="GG738873">
    <property type="protein sequence ID" value="EFC43510.1"/>
    <property type="molecule type" value="Genomic_DNA"/>
</dbReference>
<dbReference type="RefSeq" id="XP_002676254.1">
    <property type="nucleotide sequence ID" value="XM_002676208.1"/>
</dbReference>
<evidence type="ECO:0000259" key="3">
    <source>
        <dbReference type="Pfam" id="PF00536"/>
    </source>
</evidence>
<gene>
    <name evidence="4" type="ORF">NAEGRDRAFT_80035</name>
</gene>
<sequence>MVMEWLSTHGFDEYKKHFVGLDGSMLESLTKDTLVDEMNIPTGVAIKLMRELDRTLTTKSNVNNTTSPSSLTTINSPSTPHTPQIDEDVAIKKCLSKLDKLKGLQNLSDKQKKDKAKNLVVKKHLLNSYLNKDFVATKKTITELINDDTTSSPSSKPIGRSPPSTTSHLGSIIPSSRAPNIASNIAEDGNNSAVDEEERRDLQKMENEISDLQTNKNYIIKDEEFLKVKLVIVELHRTAAQRNFRKFLSPVLDTFNVVPQFGLFHSALVVGPWYLEWNDSSLIVPRKCYSGAAVLAADVDRCFHGPQVGEALEKISNVICEWNMNMMYSQKKANCQHFVDELCRVLGLELKFKGALHDYCEKLRTNGSCELNYTLPKEVKEKFGFTQEVFKFTTHTELDEFVNTILKKDPLFFDKGRQDDWLLLKSFDRAFWLRYYKNKKSEEFKPCSSGCPFSDPATSGSIMENFFTYGKKR</sequence>
<dbReference type="KEGG" id="ngr:NAEGRDRAFT_80035"/>
<reference evidence="4 5" key="1">
    <citation type="journal article" date="2010" name="Cell">
        <title>The genome of Naegleria gruberi illuminates early eukaryotic versatility.</title>
        <authorList>
            <person name="Fritz-Laylin L.K."/>
            <person name="Prochnik S.E."/>
            <person name="Ginger M.L."/>
            <person name="Dacks J.B."/>
            <person name="Carpenter M.L."/>
            <person name="Field M.C."/>
            <person name="Kuo A."/>
            <person name="Paredez A."/>
            <person name="Chapman J."/>
            <person name="Pham J."/>
            <person name="Shu S."/>
            <person name="Neupane R."/>
            <person name="Cipriano M."/>
            <person name="Mancuso J."/>
            <person name="Tu H."/>
            <person name="Salamov A."/>
            <person name="Lindquist E."/>
            <person name="Shapiro H."/>
            <person name="Lucas S."/>
            <person name="Grigoriev I.V."/>
            <person name="Cande W.Z."/>
            <person name="Fulton C."/>
            <person name="Rokhsar D.S."/>
            <person name="Dawson S.C."/>
        </authorList>
    </citation>
    <scope>NUCLEOTIDE SEQUENCE [LARGE SCALE GENOMIC DNA]</scope>
    <source>
        <strain evidence="4 5">NEG-M</strain>
    </source>
</reference>
<dbReference type="eggNOG" id="ENOG502SXI2">
    <property type="taxonomic scope" value="Eukaryota"/>
</dbReference>